<evidence type="ECO:0000313" key="3">
    <source>
        <dbReference type="EMBL" id="TNJ30415.1"/>
    </source>
</evidence>
<feature type="compositionally biased region" description="Basic and acidic residues" evidence="1">
    <location>
        <begin position="517"/>
        <end position="529"/>
    </location>
</feature>
<dbReference type="OrthoDB" id="10261083at2759"/>
<proteinExistence type="predicted"/>
<dbReference type="AlphaFoldDB" id="A0A4Z1T0B0"/>
<name>A0A4Z1T0B0_GIAMU</name>
<feature type="region of interest" description="Disordered" evidence="1">
    <location>
        <begin position="346"/>
        <end position="366"/>
    </location>
</feature>
<accession>A0A4Z1T0B0</accession>
<feature type="domain" description="CFA20" evidence="2">
    <location>
        <begin position="1"/>
        <end position="170"/>
    </location>
</feature>
<reference evidence="3 4" key="1">
    <citation type="submission" date="2019-05" db="EMBL/GenBank/DDBJ databases">
        <title>The compact genome of Giardia muris reveals important steps in the evolution of intestinal protozoan parasites.</title>
        <authorList>
            <person name="Xu F."/>
            <person name="Jimenez-Gonzalez A."/>
            <person name="Einarsson E."/>
            <person name="Astvaldsson A."/>
            <person name="Peirasmaki D."/>
            <person name="Eckmann L."/>
            <person name="Andersson J.O."/>
            <person name="Svard S.G."/>
            <person name="Jerlstrom-Hultqvist J."/>
        </authorList>
    </citation>
    <scope>NUCLEOTIDE SEQUENCE [LARGE SCALE GENOMIC DNA]</scope>
    <source>
        <strain evidence="3 4">Roberts-Thomson</strain>
    </source>
</reference>
<feature type="region of interest" description="Disordered" evidence="1">
    <location>
        <begin position="389"/>
        <end position="408"/>
    </location>
</feature>
<dbReference type="InterPro" id="IPR040441">
    <property type="entry name" value="CFA20/CFAP20DC"/>
</dbReference>
<dbReference type="VEuPathDB" id="GiardiaDB:GMRT_14103"/>
<dbReference type="InterPro" id="IPR007714">
    <property type="entry name" value="CFA20_dom"/>
</dbReference>
<organism evidence="3 4">
    <name type="scientific">Giardia muris</name>
    <dbReference type="NCBI Taxonomy" id="5742"/>
    <lineage>
        <taxon>Eukaryota</taxon>
        <taxon>Metamonada</taxon>
        <taxon>Diplomonadida</taxon>
        <taxon>Hexamitidae</taxon>
        <taxon>Giardiinae</taxon>
        <taxon>Giardia</taxon>
    </lineage>
</organism>
<dbReference type="PANTHER" id="PTHR12458">
    <property type="entry name" value="ORF PROTEIN"/>
    <property type="match status" value="1"/>
</dbReference>
<sequence length="610" mass="67348">MYKQAFQGGPYILLLEAKGQNPTQTWNTKKASVTRVYNKEMKTYVLDVTGKIGSKITLPDVPEKQQLGITQPYLIFTLFILKDQPFSVNITILDHTRNRIRLYFSTANKTVKITPLHARLPLHAVAGTWSCLTFDLTEIIRTCFPSSEFSSISSLEVMPYCTLLRVLTAKACPLPTLELYCPSDEEDVRRNPRMPRPHFSLRQHEPLDKKVEPPASVHIQVFDAFYLSLFKEGKQNTDLAVRDQESLLDVRREFIPGFKSMPEPVEQKPKITKTVLSLPRPPTPEKQRMQYSLLNDNCADLDDYVDEDCEPQEDTYAVAMSAPKVANRVETVQPTRTVAAKKLVRKPSGTIPHGPPPSANRNAPGSKIPMPNFGSSNAPMEEVIIGKQSDQETGLVTSPQNGVAQDSDVPGLDLTLAAVPVVLKPERAGTHISPNRPTTPVLRNESLTNSLANSRDEEMAYSIINGAPSAPEVPIPLTNPGKDVVVTDHVSNKSESDTQEQEQSHENSESFSYYSDEESHVSSDARYAEGEGYEESSTGVYESGMYQSAAIPDPLDEEMDHPTAIPEPATNLGIAPCFAQGMVYDPATGAYLEAVESDGNNEIPGPCDDE</sequence>
<gene>
    <name evidence="3" type="ORF">GMRT_14103</name>
</gene>
<comment type="caution">
    <text evidence="3">The sequence shown here is derived from an EMBL/GenBank/DDBJ whole genome shotgun (WGS) entry which is preliminary data.</text>
</comment>
<dbReference type="Proteomes" id="UP000315496">
    <property type="component" value="Chromosome 1"/>
</dbReference>
<evidence type="ECO:0000256" key="1">
    <source>
        <dbReference type="SAM" id="MobiDB-lite"/>
    </source>
</evidence>
<feature type="compositionally biased region" description="Polar residues" evidence="1">
    <location>
        <begin position="391"/>
        <end position="404"/>
    </location>
</feature>
<keyword evidence="4" id="KW-1185">Reference proteome</keyword>
<dbReference type="Pfam" id="PF05018">
    <property type="entry name" value="CFA20_dom"/>
    <property type="match status" value="1"/>
</dbReference>
<dbReference type="EMBL" id="VDLU01000001">
    <property type="protein sequence ID" value="TNJ30415.1"/>
    <property type="molecule type" value="Genomic_DNA"/>
</dbReference>
<evidence type="ECO:0000313" key="4">
    <source>
        <dbReference type="Proteomes" id="UP000315496"/>
    </source>
</evidence>
<feature type="compositionally biased region" description="Basic and acidic residues" evidence="1">
    <location>
        <begin position="491"/>
        <end position="508"/>
    </location>
</feature>
<feature type="region of interest" description="Disordered" evidence="1">
    <location>
        <begin position="491"/>
        <end position="541"/>
    </location>
</feature>
<protein>
    <recommendedName>
        <fullName evidence="2">CFA20 domain-containing protein</fullName>
    </recommendedName>
</protein>
<evidence type="ECO:0000259" key="2">
    <source>
        <dbReference type="Pfam" id="PF05018"/>
    </source>
</evidence>